<proteinExistence type="predicted"/>
<evidence type="ECO:0000313" key="1">
    <source>
        <dbReference type="Proteomes" id="UP000000437"/>
    </source>
</evidence>
<reference evidence="2" key="1">
    <citation type="submission" date="2025-08" db="UniProtKB">
        <authorList>
            <consortium name="RefSeq"/>
        </authorList>
    </citation>
    <scope>IDENTIFICATION</scope>
    <source>
        <strain evidence="2">Tuebingen</strain>
        <tissue evidence="2">Fibroblasts and whole tissue</tissue>
    </source>
</reference>
<accession>A0AC58ID44</accession>
<dbReference type="Proteomes" id="UP000000437">
    <property type="component" value="Chromosome 21"/>
</dbReference>
<keyword evidence="1" id="KW-1185">Reference proteome</keyword>
<protein>
    <submittedName>
        <fullName evidence="2">Phosphorylase b kinase regulatory subunit alpha, skeletal muscle isoform isoform X5</fullName>
    </submittedName>
</protein>
<name>A0AC58ID44_DANRE</name>
<organism evidence="1 2">
    <name type="scientific">Danio rerio</name>
    <name type="common">Zebrafish</name>
    <name type="synonym">Brachydanio rerio</name>
    <dbReference type="NCBI Taxonomy" id="7955"/>
    <lineage>
        <taxon>Eukaryota</taxon>
        <taxon>Metazoa</taxon>
        <taxon>Chordata</taxon>
        <taxon>Craniata</taxon>
        <taxon>Vertebrata</taxon>
        <taxon>Euteleostomi</taxon>
        <taxon>Actinopterygii</taxon>
        <taxon>Neopterygii</taxon>
        <taxon>Teleostei</taxon>
        <taxon>Ostariophysi</taxon>
        <taxon>Cypriniformes</taxon>
        <taxon>Danionidae</taxon>
        <taxon>Danioninae</taxon>
        <taxon>Danio</taxon>
    </lineage>
</organism>
<dbReference type="RefSeq" id="XP_073792145.1">
    <property type="nucleotide sequence ID" value="XM_073936044.1"/>
</dbReference>
<sequence>MRSRSNSGVKLDNYARTLQQTILCQQDPVTGLLPGDEKLPHAWVRDNVYCILSVWALSLAYRKNADRDEDKAKAYELEQSVVKLMRGLLQCMIRQLDKVEKFKYSKSTKDCLHAKYHTGTCATVVGDQEWGHLQVDATSIFLLFLGQMTASGLNIVYTRDEVDVVQNLIFYIESAYKVADFGMWERGDKTNKGIPEINASSIGMAKAALEALDGLNLFGAKGGPESVVHALADDIQHCNSILNSMLPRASTSKEVDAGVLSIISYPAFAVEDIDVVNITKEEIISKLQGRYGCCRFLRDGHKTPREDPNRLHYESSELKLFENIECEWPLFWTYLILDGIFIKSPEQVQEYREALDGILIRGKNGLRLVPELYSVPLDMVDEEYVNPHTVERAPVGKCPLKWGQSLYILGNLLAEGFLAPGEIDPLNRRLSTIPKPDVVVQVSILAENDEIKHLLQGHGIDSETLEDIHPIRVQPSRVLSHIYARLGRNQRLGLTGRPYRRIGVLGTSKFYIIRDTIFTFTPQFVDHQEFYLALDNHMIVEMLRVDLSYLCSHWRMTGRPTVTFPISHGMLSDDYKQVNPTVLATLKKLQDGYFGGARHTRLC</sequence>
<gene>
    <name evidence="2" type="primary">phka1b</name>
</gene>
<evidence type="ECO:0000313" key="2">
    <source>
        <dbReference type="RefSeq" id="XP_073792145.1"/>
    </source>
</evidence>